<dbReference type="Gene3D" id="3.40.50.450">
    <property type="match status" value="1"/>
</dbReference>
<dbReference type="PANTHER" id="PTHR46148:SF44">
    <property type="entry name" value="GAG-POL POLYPROTEIN"/>
    <property type="match status" value="1"/>
</dbReference>
<dbReference type="EMBL" id="OOIL02001734">
    <property type="protein sequence ID" value="VFQ77879.1"/>
    <property type="molecule type" value="Genomic_DNA"/>
</dbReference>
<dbReference type="PANTHER" id="PTHR46148">
    <property type="entry name" value="CHROMO DOMAIN-CONTAINING PROTEIN"/>
    <property type="match status" value="1"/>
</dbReference>
<protein>
    <submittedName>
        <fullName evidence="1">Uncharacterized protein</fullName>
    </submittedName>
</protein>
<keyword evidence="2" id="KW-1185">Reference proteome</keyword>
<gene>
    <name evidence="1" type="ORF">CCAM_LOCUS19655</name>
</gene>
<dbReference type="OrthoDB" id="414463at2759"/>
<dbReference type="Proteomes" id="UP000595140">
    <property type="component" value="Unassembled WGS sequence"/>
</dbReference>
<evidence type="ECO:0000313" key="2">
    <source>
        <dbReference type="Proteomes" id="UP000595140"/>
    </source>
</evidence>
<reference evidence="1 2" key="1">
    <citation type="submission" date="2018-04" db="EMBL/GenBank/DDBJ databases">
        <authorList>
            <person name="Vogel A."/>
        </authorList>
    </citation>
    <scope>NUCLEOTIDE SEQUENCE [LARGE SCALE GENOMIC DNA]</scope>
</reference>
<sequence length="338" mass="37166">MPPSDGRYYPSMGKQPLAQLDSRTMPHSDGDFPLLDAFHTCRGGVNREIRNAQEDDELCRMTRDLVSSGKRPEFTVGSDGILFFRSRLVVPCGAVRERLLRAVTLDENLTYEEEPVQILAREVKELRNKRVPLVKVLWRNHAVEEATWETEESMRVQLDWGCVGGCFPVGLDSIRAVWAVGADQVVGPTVRGVGPVGPAVRPAALVRWAGSVGPVEWGCLNGQRVGAVGSVRQVSADPVVNGTALAGAVGPRIDSLVSTPRRPIGLLNIDGYFNNLIKFLDDAVRQNFMALNQKKLFISSFFVDELLDKLEFAKAFPGPGASYDEFANPGRLDLELHL</sequence>
<accession>A0A484LNH3</accession>
<dbReference type="AlphaFoldDB" id="A0A484LNH3"/>
<proteinExistence type="predicted"/>
<organism evidence="1 2">
    <name type="scientific">Cuscuta campestris</name>
    <dbReference type="NCBI Taxonomy" id="132261"/>
    <lineage>
        <taxon>Eukaryota</taxon>
        <taxon>Viridiplantae</taxon>
        <taxon>Streptophyta</taxon>
        <taxon>Embryophyta</taxon>
        <taxon>Tracheophyta</taxon>
        <taxon>Spermatophyta</taxon>
        <taxon>Magnoliopsida</taxon>
        <taxon>eudicotyledons</taxon>
        <taxon>Gunneridae</taxon>
        <taxon>Pentapetalae</taxon>
        <taxon>asterids</taxon>
        <taxon>lamiids</taxon>
        <taxon>Solanales</taxon>
        <taxon>Convolvulaceae</taxon>
        <taxon>Cuscuteae</taxon>
        <taxon>Cuscuta</taxon>
        <taxon>Cuscuta subgen. Grammica</taxon>
        <taxon>Cuscuta sect. Cleistogrammica</taxon>
    </lineage>
</organism>
<name>A0A484LNH3_9ASTE</name>
<evidence type="ECO:0000313" key="1">
    <source>
        <dbReference type="EMBL" id="VFQ77879.1"/>
    </source>
</evidence>